<evidence type="ECO:0000313" key="3">
    <source>
        <dbReference type="Proteomes" id="UP000235786"/>
    </source>
</evidence>
<dbReference type="OrthoDB" id="2148716at2759"/>
<evidence type="ECO:0000313" key="2">
    <source>
        <dbReference type="EMBL" id="PMD33063.1"/>
    </source>
</evidence>
<evidence type="ECO:0000259" key="1">
    <source>
        <dbReference type="Pfam" id="PF13577"/>
    </source>
</evidence>
<dbReference type="AlphaFoldDB" id="A0A2J6R3I3"/>
<dbReference type="Pfam" id="PF13577">
    <property type="entry name" value="SnoaL_4"/>
    <property type="match status" value="1"/>
</dbReference>
<dbReference type="InterPro" id="IPR032710">
    <property type="entry name" value="NTF2-like_dom_sf"/>
</dbReference>
<dbReference type="SUPFAM" id="SSF54427">
    <property type="entry name" value="NTF2-like"/>
    <property type="match status" value="1"/>
</dbReference>
<feature type="domain" description="SnoaL-like" evidence="1">
    <location>
        <begin position="9"/>
        <end position="138"/>
    </location>
</feature>
<name>A0A2J6R3I3_HYAVF</name>
<accession>A0A2J6R3I3</accession>
<gene>
    <name evidence="2" type="ORF">L207DRAFT_518399</name>
</gene>
<keyword evidence="3" id="KW-1185">Reference proteome</keyword>
<proteinExistence type="predicted"/>
<sequence length="156" mass="17462">MSHPQSLPSLSDREAITDTVHRALLGFDRNDVPLFNSAFIAAQERMLFSMNEKEIHGLAAVRSQLLDFVGPMDTTHMISNVRIELKEGAETAKLNCYALAQHCPAGTGRDGAGKKYLAASEYWIDVVKEGGDWRIEKWVMKVIWTQGDVEVMQRPS</sequence>
<reference evidence="2 3" key="1">
    <citation type="submission" date="2016-04" db="EMBL/GenBank/DDBJ databases">
        <title>A degradative enzymes factory behind the ericoid mycorrhizal symbiosis.</title>
        <authorList>
            <consortium name="DOE Joint Genome Institute"/>
            <person name="Martino E."/>
            <person name="Morin E."/>
            <person name="Grelet G."/>
            <person name="Kuo A."/>
            <person name="Kohler A."/>
            <person name="Daghino S."/>
            <person name="Barry K."/>
            <person name="Choi C."/>
            <person name="Cichocki N."/>
            <person name="Clum A."/>
            <person name="Copeland A."/>
            <person name="Hainaut M."/>
            <person name="Haridas S."/>
            <person name="Labutti K."/>
            <person name="Lindquist E."/>
            <person name="Lipzen A."/>
            <person name="Khouja H.-R."/>
            <person name="Murat C."/>
            <person name="Ohm R."/>
            <person name="Olson A."/>
            <person name="Spatafora J."/>
            <person name="Veneault-Fourrey C."/>
            <person name="Henrissat B."/>
            <person name="Grigoriev I."/>
            <person name="Martin F."/>
            <person name="Perotto S."/>
        </authorList>
    </citation>
    <scope>NUCLEOTIDE SEQUENCE [LARGE SCALE GENOMIC DNA]</scope>
    <source>
        <strain evidence="2 3">F</strain>
    </source>
</reference>
<dbReference type="InterPro" id="IPR037401">
    <property type="entry name" value="SnoaL-like"/>
</dbReference>
<dbReference type="EMBL" id="KZ613957">
    <property type="protein sequence ID" value="PMD33063.1"/>
    <property type="molecule type" value="Genomic_DNA"/>
</dbReference>
<organism evidence="2 3">
    <name type="scientific">Hyaloscypha variabilis (strain UAMH 11265 / GT02V1 / F)</name>
    <name type="common">Meliniomyces variabilis</name>
    <dbReference type="NCBI Taxonomy" id="1149755"/>
    <lineage>
        <taxon>Eukaryota</taxon>
        <taxon>Fungi</taxon>
        <taxon>Dikarya</taxon>
        <taxon>Ascomycota</taxon>
        <taxon>Pezizomycotina</taxon>
        <taxon>Leotiomycetes</taxon>
        <taxon>Helotiales</taxon>
        <taxon>Hyaloscyphaceae</taxon>
        <taxon>Hyaloscypha</taxon>
        <taxon>Hyaloscypha variabilis</taxon>
    </lineage>
</organism>
<protein>
    <recommendedName>
        <fullName evidence="1">SnoaL-like domain-containing protein</fullName>
    </recommendedName>
</protein>
<dbReference type="STRING" id="1149755.A0A2J6R3I3"/>
<dbReference type="Gene3D" id="3.10.450.50">
    <property type="match status" value="1"/>
</dbReference>
<dbReference type="Proteomes" id="UP000235786">
    <property type="component" value="Unassembled WGS sequence"/>
</dbReference>